<sequence>MSRRPHPGSAGEWEERYAGTEAVWSGDPNPSLVDVVTELDLSPGRSLDVGCGEGADVLWLAARGWQAVGIDVSATAIDRARAAAAAAGTSADFAVANLTDWAGATDARRAAAFPRRGGFDLVTGCFLHTRIPDTREELLSRLGEFVAPGGHLILISHAGIPPWAAGHSGGGDGSHDHDAGRDAHAGHDAHDENDFRGPEEDFALLKASGTGDWELDLGEIRTRAVTAPDGSSVDLDDGILVARKV</sequence>
<evidence type="ECO:0000256" key="3">
    <source>
        <dbReference type="ARBA" id="ARBA00022691"/>
    </source>
</evidence>
<feature type="region of interest" description="Disordered" evidence="4">
    <location>
        <begin position="165"/>
        <end position="196"/>
    </location>
</feature>
<reference evidence="8" key="1">
    <citation type="submission" date="2016-01" db="EMBL/GenBank/DDBJ databases">
        <title>Draft genome of Chromobacterium sp. F49.</title>
        <authorList>
            <person name="Hong K.W."/>
        </authorList>
    </citation>
    <scope>NUCLEOTIDE SEQUENCE [LARGE SCALE GENOMIC DNA]</scope>
    <source>
        <strain evidence="8">M40</strain>
    </source>
</reference>
<dbReference type="SUPFAM" id="SSF53335">
    <property type="entry name" value="S-adenosyl-L-methionine-dependent methyltransferases"/>
    <property type="match status" value="1"/>
</dbReference>
<dbReference type="GO" id="GO:0008168">
    <property type="term" value="F:methyltransferase activity"/>
    <property type="evidence" value="ECO:0007669"/>
    <property type="project" value="UniProtKB-KW"/>
</dbReference>
<feature type="compositionally biased region" description="Basic and acidic residues" evidence="4">
    <location>
        <begin position="173"/>
        <end position="196"/>
    </location>
</feature>
<gene>
    <name evidence="6" type="ORF">AVW13_13595</name>
    <name evidence="7" type="ORF">NCTC12391_00622</name>
</gene>
<evidence type="ECO:0000259" key="5">
    <source>
        <dbReference type="Pfam" id="PF13649"/>
    </source>
</evidence>
<reference evidence="7 9" key="3">
    <citation type="submission" date="2019-02" db="EMBL/GenBank/DDBJ databases">
        <authorList>
            <consortium name="Pathogen Informatics"/>
        </authorList>
    </citation>
    <scope>NUCLEOTIDE SEQUENCE [LARGE SCALE GENOMIC DNA]</scope>
    <source>
        <strain evidence="7 9">3012STDY7078520</strain>
    </source>
</reference>
<evidence type="ECO:0000256" key="2">
    <source>
        <dbReference type="ARBA" id="ARBA00022679"/>
    </source>
</evidence>
<evidence type="ECO:0000256" key="1">
    <source>
        <dbReference type="ARBA" id="ARBA00022603"/>
    </source>
</evidence>
<keyword evidence="1 6" id="KW-0489">Methyltransferase</keyword>
<reference evidence="6" key="2">
    <citation type="submission" date="2016-01" db="EMBL/GenBank/DDBJ databases">
        <authorList>
            <person name="Hong K.W."/>
        </authorList>
    </citation>
    <scope>NUCLEOTIDE SEQUENCE</scope>
    <source>
        <strain evidence="6">M40</strain>
    </source>
</reference>
<dbReference type="Proteomes" id="UP000386281">
    <property type="component" value="Unassembled WGS sequence"/>
</dbReference>
<protein>
    <submittedName>
        <fullName evidence="7">Bifunctional 3-demethylubiquinone-9 3-methyltransferase/ 2-octaprenyl-6-hydroxy phenol methylase</fullName>
    </submittedName>
    <submittedName>
        <fullName evidence="6">Methyltransferase type 12</fullName>
    </submittedName>
</protein>
<keyword evidence="2 7" id="KW-0808">Transferase</keyword>
<dbReference type="EMBL" id="LQQR01000026">
    <property type="protein sequence ID" value="KZE17646.1"/>
    <property type="molecule type" value="Genomic_DNA"/>
</dbReference>
<evidence type="ECO:0000313" key="7">
    <source>
        <dbReference type="EMBL" id="VEW11077.1"/>
    </source>
</evidence>
<dbReference type="InterPro" id="IPR041698">
    <property type="entry name" value="Methyltransf_25"/>
</dbReference>
<dbReference type="STRING" id="33889.AVW13_13595"/>
<dbReference type="Proteomes" id="UP000076612">
    <property type="component" value="Unassembled WGS sequence"/>
</dbReference>
<feature type="domain" description="Methyltransferase" evidence="5">
    <location>
        <begin position="47"/>
        <end position="150"/>
    </location>
</feature>
<dbReference type="EMBL" id="CAACXN010000010">
    <property type="protein sequence ID" value="VEW11077.1"/>
    <property type="molecule type" value="Genomic_DNA"/>
</dbReference>
<dbReference type="InterPro" id="IPR029063">
    <property type="entry name" value="SAM-dependent_MTases_sf"/>
</dbReference>
<dbReference type="GO" id="GO:0032259">
    <property type="term" value="P:methylation"/>
    <property type="evidence" value="ECO:0007669"/>
    <property type="project" value="UniProtKB-KW"/>
</dbReference>
<evidence type="ECO:0000313" key="8">
    <source>
        <dbReference type="Proteomes" id="UP000076612"/>
    </source>
</evidence>
<name>A0A165DR57_9MICO</name>
<dbReference type="PANTHER" id="PTHR43464">
    <property type="entry name" value="METHYLTRANSFERASE"/>
    <property type="match status" value="1"/>
</dbReference>
<proteinExistence type="predicted"/>
<accession>A0A165DR57</accession>
<dbReference type="PANTHER" id="PTHR43464:SF19">
    <property type="entry name" value="UBIQUINONE BIOSYNTHESIS O-METHYLTRANSFERASE, MITOCHONDRIAL"/>
    <property type="match status" value="1"/>
</dbReference>
<dbReference type="CDD" id="cd02440">
    <property type="entry name" value="AdoMet_MTases"/>
    <property type="match status" value="1"/>
</dbReference>
<evidence type="ECO:0000256" key="4">
    <source>
        <dbReference type="SAM" id="MobiDB-lite"/>
    </source>
</evidence>
<organism evidence="6 8">
    <name type="scientific">Brevibacterium casei</name>
    <dbReference type="NCBI Taxonomy" id="33889"/>
    <lineage>
        <taxon>Bacteria</taxon>
        <taxon>Bacillati</taxon>
        <taxon>Actinomycetota</taxon>
        <taxon>Actinomycetes</taxon>
        <taxon>Micrococcales</taxon>
        <taxon>Brevibacteriaceae</taxon>
        <taxon>Brevibacterium</taxon>
    </lineage>
</organism>
<keyword evidence="3" id="KW-0949">S-adenosyl-L-methionine</keyword>
<dbReference type="AlphaFoldDB" id="A0A165DR57"/>
<dbReference type="RefSeq" id="WP_063250360.1">
    <property type="nucleotide sequence ID" value="NZ_CAACXN010000010.1"/>
</dbReference>
<evidence type="ECO:0000313" key="9">
    <source>
        <dbReference type="Proteomes" id="UP000386281"/>
    </source>
</evidence>
<keyword evidence="7" id="KW-0830">Ubiquinone</keyword>
<dbReference type="Pfam" id="PF13649">
    <property type="entry name" value="Methyltransf_25"/>
    <property type="match status" value="1"/>
</dbReference>
<dbReference type="Gene3D" id="3.40.50.150">
    <property type="entry name" value="Vaccinia Virus protein VP39"/>
    <property type="match status" value="1"/>
</dbReference>
<evidence type="ECO:0000313" key="6">
    <source>
        <dbReference type="EMBL" id="KZE17646.1"/>
    </source>
</evidence>